<feature type="region of interest" description="Disordered" evidence="1">
    <location>
        <begin position="388"/>
        <end position="531"/>
    </location>
</feature>
<reference evidence="2 3" key="1">
    <citation type="submission" date="2018-06" db="EMBL/GenBank/DDBJ databases">
        <authorList>
            <consortium name="Pathogen Informatics"/>
            <person name="Doyle S."/>
        </authorList>
    </citation>
    <scope>NUCLEOTIDE SEQUENCE [LARGE SCALE GENOMIC DNA]</scope>
    <source>
        <strain evidence="2 3">NCTC11820</strain>
    </source>
</reference>
<sequence length="775" mass="82596">MAESSNPAIPSRFNMGVQRFSRFVPEDDGYRPPTLTAQGREDVERLRAKVRKHNPGYIYTNGVSLPSQLPSVPELLDELASHVRSARSDHGIPNTPLPEVETSELAKAGFDWKAIADCAIEALETGSRRPLPLANDPSAAEIPGLNIIAAARAASPATPASQPPAEPESETLPTETSASESDQQSSEAPEPESSTTPTDTPADVTEPSIPEDETPVAPAQQTTVAETPMPEESVPSPEESVAGVEPAPETAQPTLDHESPVTEVPVVEQAAPSSVPEPAEVAVSDAEAVEVTEESPAQNPDVQSPEDAVEHPSAELTEEQPVEVAPEELPVAETETEIADETLSAELSAAEDLVSERVYDDNVLEAEGNDDERFVGDVEGEMAHWVVNPEEPEEVSMAAEEPATTTDETVTADEVVATEELSATDLVTNSEQTAASPDSQVAEELPPAALLEETEINEPLLETELTQQDAVSTAPVAEEELEVAEEPPAAEAEQPAAAETDSTVEPSEELSAELPEGLPEELSEMAAPITETEDAFVETDVDLGDLDFGDLDDLASEIEPVDTQTMPESGHPEQVEESVADGPADTAESEEELPTEQLEDTEASAETALPGSEAIGMEEPAADFASDPELVDQDEIDLGDFADTDSEVPTELPVASSDELTESDVAEGYAETAVDAADQPYWGENAEEMLTQVDQTEPVYSEEQVPFDIPQVQGDIPEAMQEGYPEWDPTADAEEMPGADEELFAAKYEAGEYETQPVKQGFFSRLFSKKSKNAG</sequence>
<feature type="compositionally biased region" description="Acidic residues" evidence="1">
    <location>
        <begin position="629"/>
        <end position="648"/>
    </location>
</feature>
<dbReference type="GeneID" id="55566051"/>
<feature type="compositionally biased region" description="Low complexity" evidence="1">
    <location>
        <begin position="322"/>
        <end position="333"/>
    </location>
</feature>
<feature type="compositionally biased region" description="Acidic residues" evidence="1">
    <location>
        <begin position="587"/>
        <end position="603"/>
    </location>
</feature>
<proteinExistence type="predicted"/>
<feature type="region of interest" description="Disordered" evidence="1">
    <location>
        <begin position="153"/>
        <end position="349"/>
    </location>
</feature>
<feature type="compositionally biased region" description="Acidic residues" evidence="1">
    <location>
        <begin position="547"/>
        <end position="560"/>
    </location>
</feature>
<feature type="compositionally biased region" description="Low complexity" evidence="1">
    <location>
        <begin position="442"/>
        <end position="451"/>
    </location>
</feature>
<evidence type="ECO:0000313" key="3">
    <source>
        <dbReference type="Proteomes" id="UP000250245"/>
    </source>
</evidence>
<evidence type="ECO:0000256" key="1">
    <source>
        <dbReference type="SAM" id="MobiDB-lite"/>
    </source>
</evidence>
<name>A0A2X2YJ37_9ACTO</name>
<feature type="compositionally biased region" description="Low complexity" evidence="1">
    <location>
        <begin position="170"/>
        <end position="207"/>
    </location>
</feature>
<evidence type="ECO:0000313" key="2">
    <source>
        <dbReference type="EMBL" id="SQB63597.1"/>
    </source>
</evidence>
<protein>
    <submittedName>
        <fullName evidence="2">Uncharacterized protein</fullName>
    </submittedName>
</protein>
<accession>A0A2X2YJ37</accession>
<dbReference type="EMBL" id="UASJ01000001">
    <property type="protein sequence ID" value="SQB63597.1"/>
    <property type="molecule type" value="Genomic_DNA"/>
</dbReference>
<dbReference type="AlphaFoldDB" id="A0A2X2YJ37"/>
<dbReference type="RefSeq" id="WP_236589537.1">
    <property type="nucleotide sequence ID" value="NZ_CP068112.1"/>
</dbReference>
<feature type="compositionally biased region" description="Low complexity" evidence="1">
    <location>
        <begin position="276"/>
        <end position="286"/>
    </location>
</feature>
<feature type="compositionally biased region" description="Low complexity" evidence="1">
    <location>
        <begin position="228"/>
        <end position="246"/>
    </location>
</feature>
<dbReference type="Proteomes" id="UP000250245">
    <property type="component" value="Unassembled WGS sequence"/>
</dbReference>
<feature type="region of interest" description="Disordered" evidence="1">
    <location>
        <begin position="547"/>
        <end position="666"/>
    </location>
</feature>
<gene>
    <name evidence="2" type="ORF">NCTC11820_00379</name>
</gene>
<feature type="compositionally biased region" description="Low complexity" evidence="1">
    <location>
        <begin position="395"/>
        <end position="420"/>
    </location>
</feature>
<feature type="compositionally biased region" description="Polar residues" evidence="1">
    <location>
        <begin position="425"/>
        <end position="439"/>
    </location>
</feature>
<organism evidence="2 3">
    <name type="scientific">Mobiluncus curtisii</name>
    <dbReference type="NCBI Taxonomy" id="2051"/>
    <lineage>
        <taxon>Bacteria</taxon>
        <taxon>Bacillati</taxon>
        <taxon>Actinomycetota</taxon>
        <taxon>Actinomycetes</taxon>
        <taxon>Actinomycetales</taxon>
        <taxon>Actinomycetaceae</taxon>
        <taxon>Mobiluncus</taxon>
    </lineage>
</organism>
<feature type="compositionally biased region" description="Low complexity" evidence="1">
    <location>
        <begin position="486"/>
        <end position="499"/>
    </location>
</feature>